<dbReference type="RefSeq" id="WP_102609370.1">
    <property type="nucleotide sequence ID" value="NZ_CADIKD010000008.1"/>
</dbReference>
<name>A0A2N7WA56_9BURK</name>
<evidence type="ECO:0000313" key="3">
    <source>
        <dbReference type="Proteomes" id="UP000235347"/>
    </source>
</evidence>
<keyword evidence="3" id="KW-1185">Reference proteome</keyword>
<keyword evidence="1" id="KW-1133">Transmembrane helix</keyword>
<evidence type="ECO:0000313" key="2">
    <source>
        <dbReference type="EMBL" id="PMS26277.1"/>
    </source>
</evidence>
<evidence type="ECO:0000256" key="1">
    <source>
        <dbReference type="SAM" id="Phobius"/>
    </source>
</evidence>
<feature type="transmembrane region" description="Helical" evidence="1">
    <location>
        <begin position="51"/>
        <end position="68"/>
    </location>
</feature>
<dbReference type="Proteomes" id="UP000235347">
    <property type="component" value="Unassembled WGS sequence"/>
</dbReference>
<accession>A0A2N7WA56</accession>
<feature type="transmembrane region" description="Helical" evidence="1">
    <location>
        <begin position="211"/>
        <end position="237"/>
    </location>
</feature>
<keyword evidence="1" id="KW-0812">Transmembrane</keyword>
<organism evidence="2 3">
    <name type="scientific">Trinickia soli</name>
    <dbReference type="NCBI Taxonomy" id="380675"/>
    <lineage>
        <taxon>Bacteria</taxon>
        <taxon>Pseudomonadati</taxon>
        <taxon>Pseudomonadota</taxon>
        <taxon>Betaproteobacteria</taxon>
        <taxon>Burkholderiales</taxon>
        <taxon>Burkholderiaceae</taxon>
        <taxon>Trinickia</taxon>
    </lineage>
</organism>
<sequence>MTSAIRFHQNSILVITKKVTLSNFLITGLAAALSYAAYVDDFAVSNWPWRTSLFVACICSLGPFLVYLPTRRTNALRTCGFMAAIGVFAVYYFFGIFGYFFYFGFAPMPGWSRWLGLIGGAALTAYWAAKTHKSVKYTIDHTSFVTSAFADGDDVVSYDIQRGMAKFEKLHKESSPFPKIYAYIVYAIAPFYLVLNRLLGSDFGSTGVFLFIAILGMPLSLWLVALFVRVLLVMIVLPIELERKHHKRVVVTV</sequence>
<dbReference type="AlphaFoldDB" id="A0A2N7WA56"/>
<reference evidence="2 3" key="1">
    <citation type="submission" date="2018-01" db="EMBL/GenBank/DDBJ databases">
        <title>Whole genome analyses suggest that Burkholderia sensu lato contains two further novel genera in the rhizoxinica-symbiotica group Mycetohabitans gen. nov., and Trinickia gen. nov.: implications for the evolution of diazotrophy and nodulation in the Burkholderiaceae.</title>
        <authorList>
            <person name="Estrada-de los Santos P."/>
            <person name="Palmer M."/>
            <person name="Chavez-Ramirez B."/>
            <person name="Beukes C."/>
            <person name="Steenkamp E.T."/>
            <person name="Hirsch A.M."/>
            <person name="Manyaka P."/>
            <person name="Maluk M."/>
            <person name="Lafos M."/>
            <person name="Crook M."/>
            <person name="Gross E."/>
            <person name="Simon M.F."/>
            <person name="Bueno dos Reis Junior F."/>
            <person name="Poole P.S."/>
            <person name="Venter S.N."/>
            <person name="James E.K."/>
        </authorList>
    </citation>
    <scope>NUCLEOTIDE SEQUENCE [LARGE SCALE GENOMIC DNA]</scope>
    <source>
        <strain evidence="2 3">GP25-8</strain>
    </source>
</reference>
<protein>
    <submittedName>
        <fullName evidence="2">Uncharacterized protein</fullName>
    </submittedName>
</protein>
<feature type="transmembrane region" description="Helical" evidence="1">
    <location>
        <begin position="180"/>
        <end position="199"/>
    </location>
</feature>
<dbReference type="EMBL" id="PNYB01000005">
    <property type="protein sequence ID" value="PMS26277.1"/>
    <property type="molecule type" value="Genomic_DNA"/>
</dbReference>
<gene>
    <name evidence="2" type="ORF">C0Z19_08300</name>
</gene>
<feature type="transmembrane region" description="Helical" evidence="1">
    <location>
        <begin position="80"/>
        <end position="105"/>
    </location>
</feature>
<feature type="transmembrane region" description="Helical" evidence="1">
    <location>
        <begin position="111"/>
        <end position="129"/>
    </location>
</feature>
<comment type="caution">
    <text evidence="2">The sequence shown here is derived from an EMBL/GenBank/DDBJ whole genome shotgun (WGS) entry which is preliminary data.</text>
</comment>
<proteinExistence type="predicted"/>
<keyword evidence="1" id="KW-0472">Membrane</keyword>
<feature type="transmembrane region" description="Helical" evidence="1">
    <location>
        <begin position="21"/>
        <end position="39"/>
    </location>
</feature>